<feature type="domain" description="Phosphotyrosine protein phosphatase I" evidence="9">
    <location>
        <begin position="7"/>
        <end position="155"/>
    </location>
</feature>
<dbReference type="PRINTS" id="PR00720">
    <property type="entry name" value="MAMMALPTPASE"/>
</dbReference>
<dbReference type="GO" id="GO:0003993">
    <property type="term" value="F:acid phosphatase activity"/>
    <property type="evidence" value="ECO:0007669"/>
    <property type="project" value="UniProtKB-EC"/>
</dbReference>
<dbReference type="FunFam" id="3.40.50.2300:FF:000105">
    <property type="entry name" value="Low molecular weight phosphotyrosine protein"/>
    <property type="match status" value="1"/>
</dbReference>
<evidence type="ECO:0000256" key="1">
    <source>
        <dbReference type="ARBA" id="ARBA00000032"/>
    </source>
</evidence>
<keyword evidence="4" id="KW-0963">Cytoplasm</keyword>
<dbReference type="Gene3D" id="3.40.50.2300">
    <property type="match status" value="1"/>
</dbReference>
<dbReference type="PANTHER" id="PTHR11717">
    <property type="entry name" value="LOW MOLECULAR WEIGHT PROTEIN TYROSINE PHOSPHATASE"/>
    <property type="match status" value="1"/>
</dbReference>
<dbReference type="EMBL" id="ML121530">
    <property type="protein sequence ID" value="RPB27831.1"/>
    <property type="molecule type" value="Genomic_DNA"/>
</dbReference>
<keyword evidence="6" id="KW-0904">Protein phosphatase</keyword>
<comment type="catalytic activity">
    <reaction evidence="1">
        <text>a phosphate monoester + H2O = an alcohol + phosphate</text>
        <dbReference type="Rhea" id="RHEA:15017"/>
        <dbReference type="ChEBI" id="CHEBI:15377"/>
        <dbReference type="ChEBI" id="CHEBI:30879"/>
        <dbReference type="ChEBI" id="CHEBI:43474"/>
        <dbReference type="ChEBI" id="CHEBI:67140"/>
        <dbReference type="EC" id="3.1.3.2"/>
    </reaction>
</comment>
<dbReference type="InterPro" id="IPR017867">
    <property type="entry name" value="Tyr_phospatase_low_mol_wt"/>
</dbReference>
<dbReference type="PRINTS" id="PR00719">
    <property type="entry name" value="LMWPTPASE"/>
</dbReference>
<reference evidence="10 11" key="1">
    <citation type="journal article" date="2018" name="Nat. Ecol. Evol.">
        <title>Pezizomycetes genomes reveal the molecular basis of ectomycorrhizal truffle lifestyle.</title>
        <authorList>
            <person name="Murat C."/>
            <person name="Payen T."/>
            <person name="Noel B."/>
            <person name="Kuo A."/>
            <person name="Morin E."/>
            <person name="Chen J."/>
            <person name="Kohler A."/>
            <person name="Krizsan K."/>
            <person name="Balestrini R."/>
            <person name="Da Silva C."/>
            <person name="Montanini B."/>
            <person name="Hainaut M."/>
            <person name="Levati E."/>
            <person name="Barry K.W."/>
            <person name="Belfiori B."/>
            <person name="Cichocki N."/>
            <person name="Clum A."/>
            <person name="Dockter R.B."/>
            <person name="Fauchery L."/>
            <person name="Guy J."/>
            <person name="Iotti M."/>
            <person name="Le Tacon F."/>
            <person name="Lindquist E.A."/>
            <person name="Lipzen A."/>
            <person name="Malagnac F."/>
            <person name="Mello A."/>
            <person name="Molinier V."/>
            <person name="Miyauchi S."/>
            <person name="Poulain J."/>
            <person name="Riccioni C."/>
            <person name="Rubini A."/>
            <person name="Sitrit Y."/>
            <person name="Splivallo R."/>
            <person name="Traeger S."/>
            <person name="Wang M."/>
            <person name="Zifcakova L."/>
            <person name="Wipf D."/>
            <person name="Zambonelli A."/>
            <person name="Paolocci F."/>
            <person name="Nowrousian M."/>
            <person name="Ottonello S."/>
            <person name="Baldrian P."/>
            <person name="Spatafora J.W."/>
            <person name="Henrissat B."/>
            <person name="Nagy L.G."/>
            <person name="Aury J.M."/>
            <person name="Wincker P."/>
            <person name="Grigoriev I.V."/>
            <person name="Bonfante P."/>
            <person name="Martin F.M."/>
        </authorList>
    </citation>
    <scope>NUCLEOTIDE SEQUENCE [LARGE SCALE GENOMIC DNA]</scope>
    <source>
        <strain evidence="10 11">ATCC MYA-4762</strain>
    </source>
</reference>
<feature type="active site" evidence="8">
    <location>
        <position position="19"/>
    </location>
</feature>
<dbReference type="STRING" id="1051890.A0A3N4M4I4"/>
<dbReference type="Proteomes" id="UP000267821">
    <property type="component" value="Unassembled WGS sequence"/>
</dbReference>
<proteinExistence type="inferred from homology"/>
<dbReference type="InterPro" id="IPR050438">
    <property type="entry name" value="LMW_PTPase"/>
</dbReference>
<sequence>MTETQNLAVLFVCLGNICRSPMAEAAFRHTVKESGYAESFTRIDSCGTAGYHVGVRPDSRTLATLKNNGIDTNHRARQVTKKDFDEFDYILAMDTANLHFLLRKAPPGSKAKVMLFGDFGNTKGEEVADPYYGGTSGFETNFKQIITFSKGFLRQVLGRE</sequence>
<evidence type="ECO:0000256" key="7">
    <source>
        <dbReference type="ARBA" id="ARBA00051722"/>
    </source>
</evidence>
<dbReference type="SMART" id="SM00226">
    <property type="entry name" value="LMWPc"/>
    <property type="match status" value="1"/>
</dbReference>
<keyword evidence="5" id="KW-0378">Hydrolase</keyword>
<evidence type="ECO:0000313" key="11">
    <source>
        <dbReference type="Proteomes" id="UP000267821"/>
    </source>
</evidence>
<feature type="active site" description="Nucleophile" evidence="8">
    <location>
        <position position="13"/>
    </location>
</feature>
<comment type="similarity">
    <text evidence="3">Belongs to the low molecular weight phosphotyrosine protein phosphatase family.</text>
</comment>
<protein>
    <submittedName>
        <fullName evidence="10">LMWPc-domain-containing protein</fullName>
    </submittedName>
</protein>
<evidence type="ECO:0000259" key="9">
    <source>
        <dbReference type="SMART" id="SM00226"/>
    </source>
</evidence>
<gene>
    <name evidence="10" type="ORF">L211DRAFT_818749</name>
</gene>
<accession>A0A3N4M4I4</accession>
<evidence type="ECO:0000256" key="5">
    <source>
        <dbReference type="ARBA" id="ARBA00022801"/>
    </source>
</evidence>
<feature type="active site" description="Proton donor" evidence="8">
    <location>
        <position position="129"/>
    </location>
</feature>
<keyword evidence="11" id="KW-1185">Reference proteome</keyword>
<dbReference type="Pfam" id="PF01451">
    <property type="entry name" value="LMWPc"/>
    <property type="match status" value="1"/>
</dbReference>
<dbReference type="InterPro" id="IPR036196">
    <property type="entry name" value="Ptyr_pPase_sf"/>
</dbReference>
<evidence type="ECO:0000256" key="8">
    <source>
        <dbReference type="PIRSR" id="PIRSR617867-1"/>
    </source>
</evidence>
<dbReference type="SUPFAM" id="SSF52788">
    <property type="entry name" value="Phosphotyrosine protein phosphatases I"/>
    <property type="match status" value="1"/>
</dbReference>
<evidence type="ECO:0000313" key="10">
    <source>
        <dbReference type="EMBL" id="RPB27831.1"/>
    </source>
</evidence>
<evidence type="ECO:0000256" key="2">
    <source>
        <dbReference type="ARBA" id="ARBA00004496"/>
    </source>
</evidence>
<dbReference type="AlphaFoldDB" id="A0A3N4M4I4"/>
<organism evidence="10 11">
    <name type="scientific">Terfezia boudieri ATCC MYA-4762</name>
    <dbReference type="NCBI Taxonomy" id="1051890"/>
    <lineage>
        <taxon>Eukaryota</taxon>
        <taxon>Fungi</taxon>
        <taxon>Dikarya</taxon>
        <taxon>Ascomycota</taxon>
        <taxon>Pezizomycotina</taxon>
        <taxon>Pezizomycetes</taxon>
        <taxon>Pezizales</taxon>
        <taxon>Pezizaceae</taxon>
        <taxon>Terfezia</taxon>
    </lineage>
</organism>
<evidence type="ECO:0000256" key="3">
    <source>
        <dbReference type="ARBA" id="ARBA00011063"/>
    </source>
</evidence>
<evidence type="ECO:0000256" key="6">
    <source>
        <dbReference type="ARBA" id="ARBA00022912"/>
    </source>
</evidence>
<name>A0A3N4M4I4_9PEZI</name>
<dbReference type="FunCoup" id="A0A3N4M4I4">
    <property type="interactions" value="589"/>
</dbReference>
<dbReference type="InParanoid" id="A0A3N4M4I4"/>
<dbReference type="OrthoDB" id="3388at2759"/>
<dbReference type="CDD" id="cd16343">
    <property type="entry name" value="LMWPTP"/>
    <property type="match status" value="1"/>
</dbReference>
<dbReference type="PANTHER" id="PTHR11717:SF7">
    <property type="entry name" value="LOW MOLECULAR WEIGHT PHOSPHOTYROSINE PROTEIN PHOSPHATASE"/>
    <property type="match status" value="1"/>
</dbReference>
<dbReference type="InterPro" id="IPR023485">
    <property type="entry name" value="Ptyr_pPase"/>
</dbReference>
<dbReference type="GO" id="GO:0004726">
    <property type="term" value="F:non-membrane spanning protein tyrosine phosphatase activity"/>
    <property type="evidence" value="ECO:0007669"/>
    <property type="project" value="InterPro"/>
</dbReference>
<dbReference type="GO" id="GO:0005737">
    <property type="term" value="C:cytoplasm"/>
    <property type="evidence" value="ECO:0007669"/>
    <property type="project" value="UniProtKB-SubCell"/>
</dbReference>
<comment type="subcellular location">
    <subcellularLocation>
        <location evidence="2">Cytoplasm</location>
    </subcellularLocation>
</comment>
<dbReference type="InterPro" id="IPR002115">
    <property type="entry name" value="Tyr_Pase_low_mol_wt_mml"/>
</dbReference>
<evidence type="ECO:0000256" key="4">
    <source>
        <dbReference type="ARBA" id="ARBA00022490"/>
    </source>
</evidence>
<comment type="catalytic activity">
    <reaction evidence="7">
        <text>O-phospho-L-tyrosyl-[protein] + H2O = L-tyrosyl-[protein] + phosphate</text>
        <dbReference type="Rhea" id="RHEA:10684"/>
        <dbReference type="Rhea" id="RHEA-COMP:10136"/>
        <dbReference type="Rhea" id="RHEA-COMP:20101"/>
        <dbReference type="ChEBI" id="CHEBI:15377"/>
        <dbReference type="ChEBI" id="CHEBI:43474"/>
        <dbReference type="ChEBI" id="CHEBI:46858"/>
        <dbReference type="ChEBI" id="CHEBI:61978"/>
        <dbReference type="EC" id="3.1.3.48"/>
    </reaction>
</comment>